<keyword evidence="4" id="KW-1185">Reference proteome</keyword>
<evidence type="ECO:0000313" key="4">
    <source>
        <dbReference type="Proteomes" id="UP001059596"/>
    </source>
</evidence>
<dbReference type="InterPro" id="IPR036846">
    <property type="entry name" value="GM2-AP_sf"/>
</dbReference>
<dbReference type="AlphaFoldDB" id="A0A9P9YIU6"/>
<dbReference type="Gene3D" id="2.70.220.10">
    <property type="entry name" value="Ganglioside GM2 activator"/>
    <property type="match status" value="1"/>
</dbReference>
<feature type="chain" id="PRO_5040406040" evidence="2">
    <location>
        <begin position="24"/>
        <end position="179"/>
    </location>
</feature>
<protein>
    <submittedName>
        <fullName evidence="3">Uncharacterized protein</fullName>
    </submittedName>
</protein>
<dbReference type="InterPro" id="IPR010512">
    <property type="entry name" value="DUF1091"/>
</dbReference>
<evidence type="ECO:0000256" key="2">
    <source>
        <dbReference type="SAM" id="SignalP"/>
    </source>
</evidence>
<gene>
    <name evidence="3" type="ORF">M5D96_009251</name>
</gene>
<accession>A0A9P9YIU6</accession>
<evidence type="ECO:0000256" key="1">
    <source>
        <dbReference type="ARBA" id="ARBA00022729"/>
    </source>
</evidence>
<dbReference type="Pfam" id="PF06477">
    <property type="entry name" value="DUF1091"/>
    <property type="match status" value="1"/>
</dbReference>
<dbReference type="PANTHER" id="PTHR20898">
    <property type="entry name" value="DAEDALUS ON 3-RELATED-RELATED"/>
    <property type="match status" value="1"/>
</dbReference>
<dbReference type="PANTHER" id="PTHR20898:SF0">
    <property type="entry name" value="DAEDALUS ON 3-RELATED"/>
    <property type="match status" value="1"/>
</dbReference>
<dbReference type="Proteomes" id="UP001059596">
    <property type="component" value="Unassembled WGS sequence"/>
</dbReference>
<comment type="caution">
    <text evidence="3">The sequence shown here is derived from an EMBL/GenBank/DDBJ whole genome shotgun (WGS) entry which is preliminary data.</text>
</comment>
<dbReference type="EMBL" id="JAMKOV010000010">
    <property type="protein sequence ID" value="KAI8037751.1"/>
    <property type="molecule type" value="Genomic_DNA"/>
</dbReference>
<keyword evidence="1 2" id="KW-0732">Signal</keyword>
<sequence length="179" mass="20803">MGAQKVYQSLTLLWLLYLQEIMAIKSLEVLSHRCNHNTIYFDEFNISIIENRISCEMKTKIKIPAGITFHISLERGLSRNGTYNTFFKYDIDFCRVISSSRNNLLKRWTLSLAKHGKIPSRCPWPAGQYYVRDWLLSHDLVPQFVVSGYYKSKVMSHLGIVGSESFELLYHCEVTSKLI</sequence>
<reference evidence="3" key="1">
    <citation type="journal article" date="2023" name="Genome Biol. Evol.">
        <title>Long-read-based Genome Assembly of Drosophila gunungcola Reveals Fewer Chemosensory Genes in Flower-breeding Species.</title>
        <authorList>
            <person name="Negi A."/>
            <person name="Liao B.Y."/>
            <person name="Yeh S.D."/>
        </authorList>
    </citation>
    <scope>NUCLEOTIDE SEQUENCE</scope>
    <source>
        <strain evidence="3">Sukarami</strain>
    </source>
</reference>
<dbReference type="SMART" id="SM00697">
    <property type="entry name" value="DM8"/>
    <property type="match status" value="1"/>
</dbReference>
<organism evidence="3 4">
    <name type="scientific">Drosophila gunungcola</name>
    <name type="common">fruit fly</name>
    <dbReference type="NCBI Taxonomy" id="103775"/>
    <lineage>
        <taxon>Eukaryota</taxon>
        <taxon>Metazoa</taxon>
        <taxon>Ecdysozoa</taxon>
        <taxon>Arthropoda</taxon>
        <taxon>Hexapoda</taxon>
        <taxon>Insecta</taxon>
        <taxon>Pterygota</taxon>
        <taxon>Neoptera</taxon>
        <taxon>Endopterygota</taxon>
        <taxon>Diptera</taxon>
        <taxon>Brachycera</taxon>
        <taxon>Muscomorpha</taxon>
        <taxon>Ephydroidea</taxon>
        <taxon>Drosophilidae</taxon>
        <taxon>Drosophila</taxon>
        <taxon>Sophophora</taxon>
    </lineage>
</organism>
<evidence type="ECO:0000313" key="3">
    <source>
        <dbReference type="EMBL" id="KAI8037751.1"/>
    </source>
</evidence>
<proteinExistence type="predicted"/>
<feature type="signal peptide" evidence="2">
    <location>
        <begin position="1"/>
        <end position="23"/>
    </location>
</feature>
<name>A0A9P9YIU6_9MUSC</name>